<keyword evidence="12" id="KW-1185">Reference proteome</keyword>
<dbReference type="AlphaFoldDB" id="A0A0D2VV64"/>
<dbReference type="GO" id="GO:0015031">
    <property type="term" value="P:protein transport"/>
    <property type="evidence" value="ECO:0007669"/>
    <property type="project" value="UniProtKB-KW"/>
</dbReference>
<dbReference type="Pfam" id="PF20662">
    <property type="entry name" value="COG4_C"/>
    <property type="match status" value="1"/>
</dbReference>
<dbReference type="STRING" id="595528.A0A0D2VV64"/>
<gene>
    <name evidence="11" type="ORF">CAOG_005793</name>
</gene>
<reference evidence="12" key="1">
    <citation type="submission" date="2011-02" db="EMBL/GenBank/DDBJ databases">
        <title>The Genome Sequence of Capsaspora owczarzaki ATCC 30864.</title>
        <authorList>
            <person name="Russ C."/>
            <person name="Cuomo C."/>
            <person name="Burger G."/>
            <person name="Gray M.W."/>
            <person name="Holland P.W.H."/>
            <person name="King N."/>
            <person name="Lang F.B.F."/>
            <person name="Roger A.J."/>
            <person name="Ruiz-Trillo I."/>
            <person name="Young S.K."/>
            <person name="Zeng Q."/>
            <person name="Gargeya S."/>
            <person name="Alvarado L."/>
            <person name="Berlin A."/>
            <person name="Chapman S.B."/>
            <person name="Chen Z."/>
            <person name="Freedman E."/>
            <person name="Gellesch M."/>
            <person name="Goldberg J."/>
            <person name="Griggs A."/>
            <person name="Gujja S."/>
            <person name="Heilman E."/>
            <person name="Heiman D."/>
            <person name="Howarth C."/>
            <person name="Mehta T."/>
            <person name="Neiman D."/>
            <person name="Pearson M."/>
            <person name="Roberts A."/>
            <person name="Saif S."/>
            <person name="Shea T."/>
            <person name="Shenoy N."/>
            <person name="Sisk P."/>
            <person name="Stolte C."/>
            <person name="Sykes S."/>
            <person name="White J."/>
            <person name="Yandava C."/>
            <person name="Haas B."/>
            <person name="Nusbaum C."/>
            <person name="Birren B."/>
        </authorList>
    </citation>
    <scope>NUCLEOTIDE SEQUENCE</scope>
    <source>
        <strain evidence="12">ATCC 30864</strain>
    </source>
</reference>
<evidence type="ECO:0000256" key="5">
    <source>
        <dbReference type="ARBA" id="ARBA00022927"/>
    </source>
</evidence>
<dbReference type="Pfam" id="PF08318">
    <property type="entry name" value="COG4_m"/>
    <property type="match status" value="1"/>
</dbReference>
<dbReference type="InterPro" id="IPR048682">
    <property type="entry name" value="COG4"/>
</dbReference>
<comment type="subcellular location">
    <subcellularLocation>
        <location evidence="1">Golgi apparatus membrane</location>
        <topology evidence="1">Peripheral membrane protein</topology>
    </subcellularLocation>
</comment>
<evidence type="ECO:0000313" key="11">
    <source>
        <dbReference type="EMBL" id="KJE95337.1"/>
    </source>
</evidence>
<dbReference type="PANTHER" id="PTHR24016">
    <property type="entry name" value="CONSERVED OLIGOMERIC GOLGI COMPLEX SUBUNIT 4"/>
    <property type="match status" value="1"/>
</dbReference>
<dbReference type="InParanoid" id="A0A0D2VV64"/>
<dbReference type="PANTHER" id="PTHR24016:SF0">
    <property type="entry name" value="CONSERVED OLIGOMERIC GOLGI COMPLEX SUBUNIT 4"/>
    <property type="match status" value="1"/>
</dbReference>
<evidence type="ECO:0000256" key="8">
    <source>
        <dbReference type="ARBA" id="ARBA00031340"/>
    </source>
</evidence>
<feature type="compositionally biased region" description="Low complexity" evidence="9">
    <location>
        <begin position="7"/>
        <end position="72"/>
    </location>
</feature>
<dbReference type="FunCoup" id="A0A0D2VV64">
    <property type="interactions" value="501"/>
</dbReference>
<keyword evidence="4" id="KW-0813">Transport</keyword>
<organism evidence="11 12">
    <name type="scientific">Capsaspora owczarzaki (strain ATCC 30864)</name>
    <dbReference type="NCBI Taxonomy" id="595528"/>
    <lineage>
        <taxon>Eukaryota</taxon>
        <taxon>Filasterea</taxon>
        <taxon>Capsaspora</taxon>
    </lineage>
</organism>
<evidence type="ECO:0000256" key="1">
    <source>
        <dbReference type="ARBA" id="ARBA00004395"/>
    </source>
</evidence>
<dbReference type="Gene3D" id="1.20.58.1970">
    <property type="match status" value="1"/>
</dbReference>
<dbReference type="GO" id="GO:0000139">
    <property type="term" value="C:Golgi membrane"/>
    <property type="evidence" value="ECO:0007669"/>
    <property type="project" value="UniProtKB-SubCell"/>
</dbReference>
<feature type="region of interest" description="Disordered" evidence="9">
    <location>
        <begin position="1"/>
        <end position="72"/>
    </location>
</feature>
<dbReference type="InterPro" id="IPR013167">
    <property type="entry name" value="COG4_M"/>
</dbReference>
<keyword evidence="6" id="KW-0333">Golgi apparatus</keyword>
<evidence type="ECO:0000256" key="7">
    <source>
        <dbReference type="ARBA" id="ARBA00023136"/>
    </source>
</evidence>
<dbReference type="SMART" id="SM00762">
    <property type="entry name" value="Cog4"/>
    <property type="match status" value="1"/>
</dbReference>
<protein>
    <recommendedName>
        <fullName evidence="3">Conserved oligomeric Golgi complex subunit 4</fullName>
    </recommendedName>
    <alternativeName>
        <fullName evidence="8">Component of oligomeric Golgi complex 4</fullName>
    </alternativeName>
</protein>
<dbReference type="Gene3D" id="1.10.287.1060">
    <property type="entry name" value="ESAT-6-like"/>
    <property type="match status" value="1"/>
</dbReference>
<dbReference type="EMBL" id="KE346368">
    <property type="protein sequence ID" value="KJE95337.1"/>
    <property type="molecule type" value="Genomic_DNA"/>
</dbReference>
<evidence type="ECO:0000313" key="12">
    <source>
        <dbReference type="Proteomes" id="UP000008743"/>
    </source>
</evidence>
<comment type="similarity">
    <text evidence="2">Belongs to the COG4 family.</text>
</comment>
<evidence type="ECO:0000259" key="10">
    <source>
        <dbReference type="SMART" id="SM00762"/>
    </source>
</evidence>
<accession>A0A0D2VV64</accession>
<name>A0A0D2VV64_CAPO3</name>
<proteinExistence type="inferred from homology"/>
<dbReference type="eggNOG" id="KOG0412">
    <property type="taxonomic scope" value="Eukaryota"/>
</dbReference>
<evidence type="ECO:0000256" key="6">
    <source>
        <dbReference type="ARBA" id="ARBA00023034"/>
    </source>
</evidence>
<evidence type="ECO:0000256" key="4">
    <source>
        <dbReference type="ARBA" id="ARBA00022448"/>
    </source>
</evidence>
<dbReference type="OrthoDB" id="47059at2759"/>
<feature type="domain" description="COG4 transport protein middle alpha-helical bundle" evidence="10">
    <location>
        <begin position="274"/>
        <end position="586"/>
    </location>
</feature>
<dbReference type="PhylomeDB" id="A0A0D2VV64"/>
<keyword evidence="5" id="KW-0653">Protein transport</keyword>
<sequence>MPSALPSQSQSQSQSQYRSSHFATSSSSSSSPAAASALRPHTLSPSSSSSSSSSSSAPKLASPSTSSSTGSSTGAAAAAAAAAPIAPVAAGLPSPSPSLQQVQSITNLAQVHALIATLEAEGVVIEQDLDALLGQRDRIEAKLETLQFLAPKLQVLENDAKQLHGTISFTCRLAENVSGKVRELDGAQSNVRLCIKRVEDILDLKNCVEGVQSALARGDFESAAKHIHSYQSIDPALLSAAESTTSATSAVAAALGDDGALDSHREHRSPVQALQEAERVVRVTIAEKFAAAASAVASGRGSTDEITRFFVLFPLINLHEDGLEKLSAFVCGQVVQLLDGKFRELSRNENGKSELLVLGKLFTAVAKTVDQYQPIIEEHYGFGYLSVLLRRLQFECDRQAQKILNVFMTERDFRKKVREVQAQMTRVQKASATTNDAIDPRDVDIQLVEIALFSSHTQSYNKYMRKHAEVGHTNGPLLPSIASARLNFERFMDACELNKLMHELVGNYIVMEEFYMKHSVLKAITMDKHEPGTLTSSGVDDVFYVLKKCTRRALSSGNVNIVCAMINHANTIIDSDLKADLQAKLRANVPSVSSDLKEMFQSRLTFDVGSTAAALRATYMVLLNNTEVSSEYTVKLMKGLEQESLSLFTLESEQKKLESLLSDMASTGNSLRHLLQSAMEQFFFASLLPRIKTALDALSSVSYVIDDQAFADNDVSDPFVVPFVNELQALIMPLRSMMTDSNYDSLVGIVAQYVTAQMEARIFDMSFNALGGIQLDKDLRALTGYFSGMTQKTVRDRFTRLHQICSLLLLERVQDAVDHWNSQLSWRLTPSEVLKVLGLRVDFKKEEVQRVRL</sequence>
<dbReference type="Pfam" id="PF20663">
    <property type="entry name" value="COG4_N"/>
    <property type="match status" value="1"/>
</dbReference>
<evidence type="ECO:0000256" key="2">
    <source>
        <dbReference type="ARBA" id="ARBA00009215"/>
    </source>
</evidence>
<evidence type="ECO:0000256" key="3">
    <source>
        <dbReference type="ARBA" id="ARBA00020975"/>
    </source>
</evidence>
<dbReference type="Proteomes" id="UP000008743">
    <property type="component" value="Unassembled WGS sequence"/>
</dbReference>
<evidence type="ECO:0000256" key="9">
    <source>
        <dbReference type="SAM" id="MobiDB-lite"/>
    </source>
</evidence>
<keyword evidence="7" id="KW-0472">Membrane</keyword>
<dbReference type="InterPro" id="IPR048680">
    <property type="entry name" value="COG4_N"/>
</dbReference>
<dbReference type="InterPro" id="IPR048684">
    <property type="entry name" value="COG4_C"/>
</dbReference>